<proteinExistence type="inferred from homology"/>
<dbReference type="GO" id="GO:0030599">
    <property type="term" value="F:pectinesterase activity"/>
    <property type="evidence" value="ECO:0007669"/>
    <property type="project" value="UniProtKB-UniRule"/>
</dbReference>
<comment type="caution">
    <text evidence="10">The sequence shown here is derived from an EMBL/GenBank/DDBJ whole genome shotgun (WGS) entry which is preliminary data.</text>
</comment>
<evidence type="ECO:0000256" key="1">
    <source>
        <dbReference type="ARBA" id="ARBA00005184"/>
    </source>
</evidence>
<dbReference type="Gene3D" id="2.160.20.10">
    <property type="entry name" value="Single-stranded right-handed beta-helix, Pectin lyase-like"/>
    <property type="match status" value="1"/>
</dbReference>
<dbReference type="GO" id="GO:0005576">
    <property type="term" value="C:extracellular region"/>
    <property type="evidence" value="ECO:0007669"/>
    <property type="project" value="UniProtKB-SubCell"/>
</dbReference>
<dbReference type="UniPathway" id="UPA00545">
    <property type="reaction ID" value="UER00823"/>
</dbReference>
<evidence type="ECO:0000256" key="2">
    <source>
        <dbReference type="ARBA" id="ARBA00008891"/>
    </source>
</evidence>
<dbReference type="InterPro" id="IPR000070">
    <property type="entry name" value="Pectinesterase_cat"/>
</dbReference>
<dbReference type="InterPro" id="IPR012334">
    <property type="entry name" value="Pectin_lyas_fold"/>
</dbReference>
<dbReference type="GO" id="GO:0042545">
    <property type="term" value="P:cell wall modification"/>
    <property type="evidence" value="ECO:0007669"/>
    <property type="project" value="UniProtKB-UniRule"/>
</dbReference>
<comment type="function">
    <text evidence="8">Involved in maceration and soft-rotting of plant tissue.</text>
</comment>
<feature type="active site" evidence="7">
    <location>
        <position position="171"/>
    </location>
</feature>
<evidence type="ECO:0000259" key="9">
    <source>
        <dbReference type="Pfam" id="PF01095"/>
    </source>
</evidence>
<dbReference type="SUPFAM" id="SSF51126">
    <property type="entry name" value="Pectin lyase-like"/>
    <property type="match status" value="1"/>
</dbReference>
<dbReference type="Pfam" id="PF01095">
    <property type="entry name" value="Pectinesterase"/>
    <property type="match status" value="1"/>
</dbReference>
<comment type="subcellular location">
    <subcellularLocation>
        <location evidence="8">Secreted</location>
    </subcellularLocation>
</comment>
<dbReference type="STRING" id="1165861.A0A0L0VK54"/>
<dbReference type="PANTHER" id="PTHR31321:SF57">
    <property type="entry name" value="PECTINESTERASE 53-RELATED"/>
    <property type="match status" value="1"/>
</dbReference>
<dbReference type="OrthoDB" id="2498257at2759"/>
<evidence type="ECO:0000313" key="10">
    <source>
        <dbReference type="EMBL" id="KNE99374.1"/>
    </source>
</evidence>
<dbReference type="InterPro" id="IPR011050">
    <property type="entry name" value="Pectin_lyase_fold/virulence"/>
</dbReference>
<evidence type="ECO:0000313" key="11">
    <source>
        <dbReference type="Proteomes" id="UP000054564"/>
    </source>
</evidence>
<reference evidence="11" key="1">
    <citation type="submission" date="2014-03" db="EMBL/GenBank/DDBJ databases">
        <title>The Genome Sequence of Puccinia striiformis f. sp. tritici PST-78.</title>
        <authorList>
            <consortium name="The Broad Institute Genome Sequencing Platform"/>
            <person name="Cuomo C."/>
            <person name="Hulbert S."/>
            <person name="Chen X."/>
            <person name="Walker B."/>
            <person name="Young S.K."/>
            <person name="Zeng Q."/>
            <person name="Gargeya S."/>
            <person name="Fitzgerald M."/>
            <person name="Haas B."/>
            <person name="Abouelleil A."/>
            <person name="Alvarado L."/>
            <person name="Arachchi H.M."/>
            <person name="Berlin A.M."/>
            <person name="Chapman S.B."/>
            <person name="Goldberg J."/>
            <person name="Griggs A."/>
            <person name="Gujja S."/>
            <person name="Hansen M."/>
            <person name="Howarth C."/>
            <person name="Imamovic A."/>
            <person name="Larimer J."/>
            <person name="McCowan C."/>
            <person name="Montmayeur A."/>
            <person name="Murphy C."/>
            <person name="Neiman D."/>
            <person name="Pearson M."/>
            <person name="Priest M."/>
            <person name="Roberts A."/>
            <person name="Saif S."/>
            <person name="Shea T."/>
            <person name="Sisk P."/>
            <person name="Sykes S."/>
            <person name="Wortman J."/>
            <person name="Nusbaum C."/>
            <person name="Birren B."/>
        </authorList>
    </citation>
    <scope>NUCLEOTIDE SEQUENCE [LARGE SCALE GENOMIC DNA]</scope>
    <source>
        <strain evidence="11">race PST-78</strain>
    </source>
</reference>
<organism evidence="10 11">
    <name type="scientific">Puccinia striiformis f. sp. tritici PST-78</name>
    <dbReference type="NCBI Taxonomy" id="1165861"/>
    <lineage>
        <taxon>Eukaryota</taxon>
        <taxon>Fungi</taxon>
        <taxon>Dikarya</taxon>
        <taxon>Basidiomycota</taxon>
        <taxon>Pucciniomycotina</taxon>
        <taxon>Pucciniomycetes</taxon>
        <taxon>Pucciniales</taxon>
        <taxon>Pucciniaceae</taxon>
        <taxon>Puccinia</taxon>
    </lineage>
</organism>
<evidence type="ECO:0000256" key="5">
    <source>
        <dbReference type="ARBA" id="ARBA00023085"/>
    </source>
</evidence>
<dbReference type="PANTHER" id="PTHR31321">
    <property type="entry name" value="ACYL-COA THIOESTER HYDROLASE YBHC-RELATED"/>
    <property type="match status" value="1"/>
</dbReference>
<dbReference type="GO" id="GO:0045490">
    <property type="term" value="P:pectin catabolic process"/>
    <property type="evidence" value="ECO:0007669"/>
    <property type="project" value="UniProtKB-UniRule"/>
</dbReference>
<name>A0A0L0VK54_9BASI</name>
<feature type="domain" description="Pectinesterase catalytic" evidence="9">
    <location>
        <begin position="30"/>
        <end position="285"/>
    </location>
</feature>
<keyword evidence="8" id="KW-0964">Secreted</keyword>
<dbReference type="AlphaFoldDB" id="A0A0L0VK54"/>
<dbReference type="EMBL" id="AJIL01000046">
    <property type="protein sequence ID" value="KNE99374.1"/>
    <property type="molecule type" value="Genomic_DNA"/>
</dbReference>
<dbReference type="EC" id="3.1.1.11" evidence="3 8"/>
<comment type="catalytic activity">
    <reaction evidence="6 8">
        <text>[(1-&gt;4)-alpha-D-galacturonosyl methyl ester](n) + n H2O = [(1-&gt;4)-alpha-D-galacturonosyl](n) + n methanol + n H(+)</text>
        <dbReference type="Rhea" id="RHEA:22380"/>
        <dbReference type="Rhea" id="RHEA-COMP:14570"/>
        <dbReference type="Rhea" id="RHEA-COMP:14573"/>
        <dbReference type="ChEBI" id="CHEBI:15377"/>
        <dbReference type="ChEBI" id="CHEBI:15378"/>
        <dbReference type="ChEBI" id="CHEBI:17790"/>
        <dbReference type="ChEBI" id="CHEBI:140522"/>
        <dbReference type="ChEBI" id="CHEBI:140523"/>
        <dbReference type="EC" id="3.1.1.11"/>
    </reaction>
</comment>
<dbReference type="InterPro" id="IPR033131">
    <property type="entry name" value="Pectinesterase_Asp_AS"/>
</dbReference>
<accession>A0A0L0VK54</accession>
<evidence type="ECO:0000256" key="6">
    <source>
        <dbReference type="ARBA" id="ARBA00047928"/>
    </source>
</evidence>
<evidence type="ECO:0000256" key="8">
    <source>
        <dbReference type="RuleBase" id="RU000589"/>
    </source>
</evidence>
<evidence type="ECO:0000256" key="4">
    <source>
        <dbReference type="ARBA" id="ARBA00022801"/>
    </source>
</evidence>
<sequence length="387" mass="40811">MNYKESFVTGCSNYGKNSILVDVTAILPSTIAGAVSALKGLTGPQTIFVYPGTYSEQLRINYPDSLSLQGYSANPASAERNEVTVRVAIGAAQAGSNAKSAAIWAQSTGIRISNFNVINSFGTGTDTQALALASTGQKQVFKYCTFSSFQDTVQVSGVSYFYGCRIEGAVDFIFGPGSAWFESVVVAIKASPTPVITAQKNSPGGHTSIVINKSQVISAGAKPDSAYLGRPWSEDATVVFQSCSLGDVIKPEGWRAWNPPSDPRTAHATFQEYKNFGAGANTSARQIGTQRSSPVDIADVLGSTRSLRVVAPEWFVQEGPQAFYKGISLLGFMRGLSEQFSDAAVRQEGGPACPDSSNFAGGTIGSDRRAGPLVGPAGLSNQFTIKM</sequence>
<evidence type="ECO:0000256" key="7">
    <source>
        <dbReference type="PROSITE-ProRule" id="PRU10040"/>
    </source>
</evidence>
<comment type="similarity">
    <text evidence="2">Belongs to the pectinesterase family.</text>
</comment>
<keyword evidence="8" id="KW-0961">Cell wall biogenesis/degradation</keyword>
<comment type="pathway">
    <text evidence="1 8">Glycan metabolism; pectin degradation; 2-dehydro-3-deoxy-D-gluconate from pectin: step 1/5.</text>
</comment>
<protein>
    <recommendedName>
        <fullName evidence="3 8">Pectinesterase</fullName>
        <ecNumber evidence="3 8">3.1.1.11</ecNumber>
    </recommendedName>
</protein>
<dbReference type="Proteomes" id="UP000054564">
    <property type="component" value="Unassembled WGS sequence"/>
</dbReference>
<gene>
    <name evidence="10" type="ORF">PSTG_07306</name>
</gene>
<keyword evidence="4 8" id="KW-0378">Hydrolase</keyword>
<dbReference type="PROSITE" id="PS00503">
    <property type="entry name" value="PECTINESTERASE_2"/>
    <property type="match status" value="1"/>
</dbReference>
<keyword evidence="5 8" id="KW-0063">Aspartyl esterase</keyword>
<evidence type="ECO:0000256" key="3">
    <source>
        <dbReference type="ARBA" id="ARBA00013229"/>
    </source>
</evidence>
<keyword evidence="11" id="KW-1185">Reference proteome</keyword>